<feature type="chain" id="PRO_5046479640" evidence="1">
    <location>
        <begin position="29"/>
        <end position="206"/>
    </location>
</feature>
<keyword evidence="4" id="KW-1185">Reference proteome</keyword>
<keyword evidence="1" id="KW-0732">Signal</keyword>
<dbReference type="InterPro" id="IPR027994">
    <property type="entry name" value="WxL_dom"/>
</dbReference>
<comment type="caution">
    <text evidence="3">The sequence shown here is derived from an EMBL/GenBank/DDBJ whole genome shotgun (WGS) entry which is preliminary data.</text>
</comment>
<gene>
    <name evidence="3" type="ORF">ACFQ4R_02040</name>
</gene>
<reference evidence="4" key="1">
    <citation type="journal article" date="2019" name="Int. J. Syst. Evol. Microbiol.">
        <title>The Global Catalogue of Microorganisms (GCM) 10K type strain sequencing project: providing services to taxonomists for standard genome sequencing and annotation.</title>
        <authorList>
            <consortium name="The Broad Institute Genomics Platform"/>
            <consortium name="The Broad Institute Genome Sequencing Center for Infectious Disease"/>
            <person name="Wu L."/>
            <person name="Ma J."/>
        </authorList>
    </citation>
    <scope>NUCLEOTIDE SEQUENCE [LARGE SCALE GENOMIC DNA]</scope>
    <source>
        <strain evidence="4">CCM 8937</strain>
    </source>
</reference>
<evidence type="ECO:0000313" key="4">
    <source>
        <dbReference type="Proteomes" id="UP001597191"/>
    </source>
</evidence>
<accession>A0ABW4BLF6</accession>
<evidence type="ECO:0000313" key="3">
    <source>
        <dbReference type="EMBL" id="MFD1410405.1"/>
    </source>
</evidence>
<dbReference type="EMBL" id="JBHTOH010000015">
    <property type="protein sequence ID" value="MFD1410405.1"/>
    <property type="molecule type" value="Genomic_DNA"/>
</dbReference>
<evidence type="ECO:0000259" key="2">
    <source>
        <dbReference type="Pfam" id="PF13731"/>
    </source>
</evidence>
<protein>
    <submittedName>
        <fullName evidence="3">WxL domain-containing protein</fullName>
    </submittedName>
</protein>
<dbReference type="Pfam" id="PF13731">
    <property type="entry name" value="WxL"/>
    <property type="match status" value="1"/>
</dbReference>
<sequence length="206" mass="21291">MKMTKTFTLLATLALGLSVAAGTSTVKAATTNTPTTAEATLTTKDDPDNPDDGKIVLKSVPAINFGTKELDGSAIKFEQADTIDAPIKVLNPGIVAGWTVSVFRSKFMNGNVELKGAVLNFGDGVIADNNNSADATNLPAGGAITVDDEAAIVLDASKVRLDGTYPGVGEITRTLAKTDTTLDVPANNTAGVYKADLTWTLTDSAE</sequence>
<evidence type="ECO:0000256" key="1">
    <source>
        <dbReference type="SAM" id="SignalP"/>
    </source>
</evidence>
<proteinExistence type="predicted"/>
<feature type="signal peptide" evidence="1">
    <location>
        <begin position="1"/>
        <end position="28"/>
    </location>
</feature>
<dbReference type="Proteomes" id="UP001597191">
    <property type="component" value="Unassembled WGS sequence"/>
</dbReference>
<name>A0ABW4BLF6_9LACO</name>
<feature type="domain" description="WxL" evidence="2">
    <location>
        <begin position="42"/>
        <end position="203"/>
    </location>
</feature>
<organism evidence="3 4">
    <name type="scientific">Lapidilactobacillus gannanensis</name>
    <dbReference type="NCBI Taxonomy" id="2486002"/>
    <lineage>
        <taxon>Bacteria</taxon>
        <taxon>Bacillati</taxon>
        <taxon>Bacillota</taxon>
        <taxon>Bacilli</taxon>
        <taxon>Lactobacillales</taxon>
        <taxon>Lactobacillaceae</taxon>
        <taxon>Lapidilactobacillus</taxon>
    </lineage>
</organism>
<dbReference type="RefSeq" id="WP_125647257.1">
    <property type="nucleotide sequence ID" value="NZ_JBHTOH010000015.1"/>
</dbReference>